<name>A0A1B2E9Z7_9HYPH</name>
<organism evidence="3">
    <name type="scientific">Microvirga ossetica</name>
    <dbReference type="NCBI Taxonomy" id="1882682"/>
    <lineage>
        <taxon>Bacteria</taxon>
        <taxon>Pseudomonadati</taxon>
        <taxon>Pseudomonadota</taxon>
        <taxon>Alphaproteobacteria</taxon>
        <taxon>Hyphomicrobiales</taxon>
        <taxon>Methylobacteriaceae</taxon>
        <taxon>Microvirga</taxon>
    </lineage>
</organism>
<protein>
    <submittedName>
        <fullName evidence="3">Transposase</fullName>
    </submittedName>
</protein>
<sequence>MTVVSMSAKEFSRLDVLMDLEARRVTVRDACGLLRLKRRQVFRLLKGFRQHGAVCLVSKRRGQPGNNRLPASVRDLVMTIIKERYPDFGPTLATEKLRETHGCPVSRETVRKWMIEDGLWLDRRRRLPSVHQPRNRRERRGELIQIDGSKHWWFENRGPQCTLLAYIDDATSQLVHAAFVPSESTFDYLRETHRYVAAHGRPIAFYSDKHAIFRVSNTAADGGDGMTQFGRALHELNIDILCANTPAAKGRIERSFGTLQDRLVKEMRLAGISTIEAANAFLPGFLADHNRRFAKEPISPSDAHRPVPQDMVLEDIFAWKEERTVTRNLTLQYDKVLFLLEPTELTRPLARQRVTVIDYPDGRLAIRHNGVDLPYRTYDKLRRVTQAAIVENKRLSEVLAYVAQRQQERDEQRSAKAPRRRGQGERHMFKTP</sequence>
<dbReference type="RefSeq" id="WP_099507729.1">
    <property type="nucleotide sequence ID" value="NZ_CP016616.1"/>
</dbReference>
<dbReference type="InterPro" id="IPR012337">
    <property type="entry name" value="RNaseH-like_sf"/>
</dbReference>
<evidence type="ECO:0000259" key="2">
    <source>
        <dbReference type="PROSITE" id="PS50994"/>
    </source>
</evidence>
<feature type="region of interest" description="Disordered" evidence="1">
    <location>
        <begin position="406"/>
        <end position="432"/>
    </location>
</feature>
<dbReference type="EMBL" id="CP016616">
    <property type="protein sequence ID" value="ANY76805.1"/>
    <property type="molecule type" value="Genomic_DNA"/>
</dbReference>
<dbReference type="InterPro" id="IPR047797">
    <property type="entry name" value="ISNCY_transpos"/>
</dbReference>
<feature type="compositionally biased region" description="Basic and acidic residues" evidence="1">
    <location>
        <begin position="422"/>
        <end position="432"/>
    </location>
</feature>
<dbReference type="InterPro" id="IPR009057">
    <property type="entry name" value="Homeodomain-like_sf"/>
</dbReference>
<dbReference type="NCBIfam" id="NF033594">
    <property type="entry name" value="transpos_ISNCY_2"/>
    <property type="match status" value="1"/>
</dbReference>
<dbReference type="GO" id="GO:0015074">
    <property type="term" value="P:DNA integration"/>
    <property type="evidence" value="ECO:0007669"/>
    <property type="project" value="InterPro"/>
</dbReference>
<dbReference type="PANTHER" id="PTHR35004:SF7">
    <property type="entry name" value="INTEGRASE PROTEIN"/>
    <property type="match status" value="1"/>
</dbReference>
<evidence type="ECO:0000313" key="3">
    <source>
        <dbReference type="EMBL" id="ANY76805.1"/>
    </source>
</evidence>
<feature type="domain" description="Integrase catalytic" evidence="2">
    <location>
        <begin position="129"/>
        <end position="316"/>
    </location>
</feature>
<evidence type="ECO:0000256" key="1">
    <source>
        <dbReference type="SAM" id="MobiDB-lite"/>
    </source>
</evidence>
<dbReference type="OrthoDB" id="7319221at2"/>
<dbReference type="PROSITE" id="PS50994">
    <property type="entry name" value="INTEGRASE"/>
    <property type="match status" value="1"/>
</dbReference>
<gene>
    <name evidence="3" type="ORF">BB934_00040</name>
</gene>
<dbReference type="InterPro" id="IPR001584">
    <property type="entry name" value="Integrase_cat-core"/>
</dbReference>
<dbReference type="GO" id="GO:0003676">
    <property type="term" value="F:nucleic acid binding"/>
    <property type="evidence" value="ECO:0007669"/>
    <property type="project" value="InterPro"/>
</dbReference>
<dbReference type="AlphaFoldDB" id="A0A1B2E9Z7"/>
<dbReference type="Pfam" id="PF13551">
    <property type="entry name" value="HTH_29"/>
    <property type="match status" value="1"/>
</dbReference>
<dbReference type="Gene3D" id="3.30.420.10">
    <property type="entry name" value="Ribonuclease H-like superfamily/Ribonuclease H"/>
    <property type="match status" value="1"/>
</dbReference>
<reference evidence="3" key="1">
    <citation type="submission" date="2016-07" db="EMBL/GenBank/DDBJ databases">
        <title>Microvirga ossetica sp. nov. a new species of rhizobia isolated from root nodules of the legume species Vicia alpestris Steven originated from North Ossetia region in the Caucasus.</title>
        <authorList>
            <person name="Safronova V.I."/>
            <person name="Kuznetsova I.G."/>
            <person name="Sazanova A.L."/>
            <person name="Belimov A."/>
            <person name="Andronov E."/>
            <person name="Osledkin Y.S."/>
            <person name="Onishchuk O.P."/>
            <person name="Kurchak O.N."/>
            <person name="Shaposhnikov A.I."/>
            <person name="Willems A."/>
            <person name="Tikhonovich I.A."/>
        </authorList>
    </citation>
    <scope>NUCLEOTIDE SEQUENCE [LARGE SCALE GENOMIC DNA]</scope>
    <source>
        <strain evidence="3">V5/3M</strain>
    </source>
</reference>
<dbReference type="KEGG" id="moc:BB934_00040"/>
<proteinExistence type="predicted"/>
<dbReference type="InterPro" id="IPR036397">
    <property type="entry name" value="RNaseH_sf"/>
</dbReference>
<dbReference type="SUPFAM" id="SSF53098">
    <property type="entry name" value="Ribonuclease H-like"/>
    <property type="match status" value="1"/>
</dbReference>
<dbReference type="SUPFAM" id="SSF46689">
    <property type="entry name" value="Homeodomain-like"/>
    <property type="match status" value="1"/>
</dbReference>
<accession>A0A1B2E9Z7</accession>
<dbReference type="PANTHER" id="PTHR35004">
    <property type="entry name" value="TRANSPOSASE RV3428C-RELATED"/>
    <property type="match status" value="1"/>
</dbReference>